<protein>
    <submittedName>
        <fullName evidence="1">Uncharacterized protein</fullName>
    </submittedName>
</protein>
<reference evidence="2" key="1">
    <citation type="submission" date="2015-09" db="EMBL/GenBank/DDBJ databases">
        <authorList>
            <person name="Rodrigo-Torres Lidia"/>
            <person name="Arahal R.David."/>
        </authorList>
    </citation>
    <scope>NUCLEOTIDE SEQUENCE [LARGE SCALE GENOMIC DNA]</scope>
    <source>
        <strain evidence="2">CECT 5114</strain>
    </source>
</reference>
<evidence type="ECO:0000313" key="1">
    <source>
        <dbReference type="EMBL" id="CUK26246.1"/>
    </source>
</evidence>
<keyword evidence="2" id="KW-1185">Reference proteome</keyword>
<dbReference type="Proteomes" id="UP000051184">
    <property type="component" value="Unassembled WGS sequence"/>
</dbReference>
<name>A0A0P1IRS2_9RHOB</name>
<accession>A0A0P1IRS2</accession>
<gene>
    <name evidence="1" type="ORF">TA5114_02055</name>
</gene>
<proteinExistence type="predicted"/>
<dbReference type="AlphaFoldDB" id="A0A0P1IRS2"/>
<dbReference type="EMBL" id="CYUE01000020">
    <property type="protein sequence ID" value="CUK26246.1"/>
    <property type="molecule type" value="Genomic_DNA"/>
</dbReference>
<sequence length="74" mass="8591">MTQYIHRDIEIECAGPAQRVLSGWTARALRQIADKLERDEFQDGHHDVTDRHGKKLGSVYFDFSEGHQYDDNES</sequence>
<evidence type="ECO:0000313" key="2">
    <source>
        <dbReference type="Proteomes" id="UP000051184"/>
    </source>
</evidence>
<organism evidence="1 2">
    <name type="scientific">Cognatishimia activa</name>
    <dbReference type="NCBI Taxonomy" id="1715691"/>
    <lineage>
        <taxon>Bacteria</taxon>
        <taxon>Pseudomonadati</taxon>
        <taxon>Pseudomonadota</taxon>
        <taxon>Alphaproteobacteria</taxon>
        <taxon>Rhodobacterales</taxon>
        <taxon>Paracoccaceae</taxon>
        <taxon>Cognatishimia</taxon>
    </lineage>
</organism>